<keyword evidence="8" id="KW-0626">Porin</keyword>
<feature type="signal peptide" evidence="11">
    <location>
        <begin position="1"/>
        <end position="19"/>
    </location>
</feature>
<evidence type="ECO:0000256" key="7">
    <source>
        <dbReference type="ARBA" id="ARBA00023065"/>
    </source>
</evidence>
<dbReference type="GO" id="GO:0009279">
    <property type="term" value="C:cell outer membrane"/>
    <property type="evidence" value="ECO:0007669"/>
    <property type="project" value="UniProtKB-SubCell"/>
</dbReference>
<evidence type="ECO:0000256" key="1">
    <source>
        <dbReference type="ARBA" id="ARBA00004571"/>
    </source>
</evidence>
<feature type="domain" description="Porin" evidence="12">
    <location>
        <begin position="9"/>
        <end position="323"/>
    </location>
</feature>
<keyword evidence="3" id="KW-0813">Transport</keyword>
<dbReference type="Pfam" id="PF13609">
    <property type="entry name" value="Porin_4"/>
    <property type="match status" value="1"/>
</dbReference>
<name>A0A848F5C8_9BURK</name>
<comment type="subcellular location">
    <subcellularLocation>
        <location evidence="1">Cell outer membrane</location>
        <topology evidence="1">Multi-pass membrane protein</topology>
    </subcellularLocation>
</comment>
<dbReference type="InterPro" id="IPR023614">
    <property type="entry name" value="Porin_dom_sf"/>
</dbReference>
<feature type="chain" id="PRO_5032850576" evidence="11">
    <location>
        <begin position="20"/>
        <end position="362"/>
    </location>
</feature>
<accession>A0A848F5C8</accession>
<comment type="subunit">
    <text evidence="2">Homotrimer.</text>
</comment>
<protein>
    <submittedName>
        <fullName evidence="13">Porin</fullName>
    </submittedName>
</protein>
<dbReference type="GO" id="GO:0046930">
    <property type="term" value="C:pore complex"/>
    <property type="evidence" value="ECO:0007669"/>
    <property type="project" value="UniProtKB-KW"/>
</dbReference>
<keyword evidence="6 11" id="KW-0732">Signal</keyword>
<keyword evidence="10" id="KW-0998">Cell outer membrane</keyword>
<gene>
    <name evidence="13" type="ORF">HHL10_04965</name>
</gene>
<evidence type="ECO:0000256" key="10">
    <source>
        <dbReference type="ARBA" id="ARBA00023237"/>
    </source>
</evidence>
<dbReference type="InterPro" id="IPR050298">
    <property type="entry name" value="Gram-neg_bact_OMP"/>
</dbReference>
<keyword evidence="14" id="KW-1185">Reference proteome</keyword>
<dbReference type="SUPFAM" id="SSF56935">
    <property type="entry name" value="Porins"/>
    <property type="match status" value="1"/>
</dbReference>
<dbReference type="RefSeq" id="WP_169159218.1">
    <property type="nucleotide sequence ID" value="NZ_JABBFW010000002.1"/>
</dbReference>
<dbReference type="Proteomes" id="UP000574067">
    <property type="component" value="Unassembled WGS sequence"/>
</dbReference>
<evidence type="ECO:0000256" key="6">
    <source>
        <dbReference type="ARBA" id="ARBA00022729"/>
    </source>
</evidence>
<dbReference type="PANTHER" id="PTHR34501:SF9">
    <property type="entry name" value="MAJOR OUTER MEMBRANE PROTEIN P.IA"/>
    <property type="match status" value="1"/>
</dbReference>
<evidence type="ECO:0000256" key="9">
    <source>
        <dbReference type="ARBA" id="ARBA00023136"/>
    </source>
</evidence>
<dbReference type="InterPro" id="IPR002299">
    <property type="entry name" value="Porin_Neis"/>
</dbReference>
<keyword evidence="9" id="KW-0472">Membrane</keyword>
<organism evidence="13 14">
    <name type="scientific">Azohydromonas caseinilytica</name>
    <dbReference type="NCBI Taxonomy" id="2728836"/>
    <lineage>
        <taxon>Bacteria</taxon>
        <taxon>Pseudomonadati</taxon>
        <taxon>Pseudomonadota</taxon>
        <taxon>Betaproteobacteria</taxon>
        <taxon>Burkholderiales</taxon>
        <taxon>Sphaerotilaceae</taxon>
        <taxon>Azohydromonas</taxon>
    </lineage>
</organism>
<dbReference type="GO" id="GO:0006811">
    <property type="term" value="P:monoatomic ion transport"/>
    <property type="evidence" value="ECO:0007669"/>
    <property type="project" value="UniProtKB-KW"/>
</dbReference>
<dbReference type="PRINTS" id="PR00184">
    <property type="entry name" value="NEISSPPORIN"/>
</dbReference>
<keyword evidence="5" id="KW-0812">Transmembrane</keyword>
<dbReference type="Gene3D" id="2.40.160.10">
    <property type="entry name" value="Porin"/>
    <property type="match status" value="1"/>
</dbReference>
<dbReference type="PANTHER" id="PTHR34501">
    <property type="entry name" value="PROTEIN YDDL-RELATED"/>
    <property type="match status" value="1"/>
</dbReference>
<keyword evidence="4" id="KW-1134">Transmembrane beta strand</keyword>
<evidence type="ECO:0000256" key="2">
    <source>
        <dbReference type="ARBA" id="ARBA00011233"/>
    </source>
</evidence>
<dbReference type="AlphaFoldDB" id="A0A848F5C8"/>
<evidence type="ECO:0000259" key="12">
    <source>
        <dbReference type="Pfam" id="PF13609"/>
    </source>
</evidence>
<reference evidence="13 14" key="1">
    <citation type="submission" date="2020-04" db="EMBL/GenBank/DDBJ databases">
        <title>Azohydromonas sp. isolated from soil.</title>
        <authorList>
            <person name="Dahal R.H."/>
        </authorList>
    </citation>
    <scope>NUCLEOTIDE SEQUENCE [LARGE SCALE GENOMIC DNA]</scope>
    <source>
        <strain evidence="13 14">G-1-1-14</strain>
    </source>
</reference>
<keyword evidence="7" id="KW-0406">Ion transport</keyword>
<proteinExistence type="predicted"/>
<dbReference type="CDD" id="cd00342">
    <property type="entry name" value="gram_neg_porins"/>
    <property type="match status" value="1"/>
</dbReference>
<evidence type="ECO:0000313" key="14">
    <source>
        <dbReference type="Proteomes" id="UP000574067"/>
    </source>
</evidence>
<sequence length="362" mass="38187">MKKLAFLLAALPAAAAVHAQSNVTLYGRVDMAVEHTNHANANGDSITRATSGAMNTSRWGLQGSEDLGNGLKAVFQLEGGLLADTGAMEDGTLFGRQATVGLQGSFGRIVAGRSFTTVYDFMLPFDPMGYSANYSWATNTDASSPAQYGLRSRNSNLLKYQGSFGPVTLGASYGFGETTGSTAAGAFYALAAAYAAGPFSAAVTAERLNGGQTASPRDETTVYHVGAAYELSKALTFKAAYRNYRKDFANPATRDPRADVWWGGATYQITPAWSLTGAVYHVNVKTGVTASEADRTLYVLRAKYALSKRTDLYAATGHARAKDNQSVGLLRDNAGTQASPGVGITGFSDTQTGVTVGIQHRF</sequence>
<dbReference type="GO" id="GO:0015288">
    <property type="term" value="F:porin activity"/>
    <property type="evidence" value="ECO:0007669"/>
    <property type="project" value="UniProtKB-KW"/>
</dbReference>
<dbReference type="EMBL" id="JABBFW010000002">
    <property type="protein sequence ID" value="NML14328.1"/>
    <property type="molecule type" value="Genomic_DNA"/>
</dbReference>
<evidence type="ECO:0000256" key="5">
    <source>
        <dbReference type="ARBA" id="ARBA00022692"/>
    </source>
</evidence>
<evidence type="ECO:0000256" key="11">
    <source>
        <dbReference type="SAM" id="SignalP"/>
    </source>
</evidence>
<evidence type="ECO:0000313" key="13">
    <source>
        <dbReference type="EMBL" id="NML14328.1"/>
    </source>
</evidence>
<evidence type="ECO:0000256" key="4">
    <source>
        <dbReference type="ARBA" id="ARBA00022452"/>
    </source>
</evidence>
<dbReference type="InterPro" id="IPR033900">
    <property type="entry name" value="Gram_neg_porin_domain"/>
</dbReference>
<evidence type="ECO:0000256" key="3">
    <source>
        <dbReference type="ARBA" id="ARBA00022448"/>
    </source>
</evidence>
<evidence type="ECO:0000256" key="8">
    <source>
        <dbReference type="ARBA" id="ARBA00023114"/>
    </source>
</evidence>
<comment type="caution">
    <text evidence="13">The sequence shown here is derived from an EMBL/GenBank/DDBJ whole genome shotgun (WGS) entry which is preliminary data.</text>
</comment>